<evidence type="ECO:0000259" key="13">
    <source>
        <dbReference type="PROSITE" id="PS51384"/>
    </source>
</evidence>
<dbReference type="InterPro" id="IPR023208">
    <property type="entry name" value="P450R"/>
</dbReference>
<evidence type="ECO:0000256" key="4">
    <source>
        <dbReference type="ARBA" id="ARBA00022824"/>
    </source>
</evidence>
<dbReference type="SUPFAM" id="SSF52343">
    <property type="entry name" value="Ferredoxin reductase-like, C-terminal NADP-linked domain"/>
    <property type="match status" value="1"/>
</dbReference>
<evidence type="ECO:0000256" key="6">
    <source>
        <dbReference type="ARBA" id="ARBA00022857"/>
    </source>
</evidence>
<feature type="binding site" evidence="10">
    <location>
        <begin position="611"/>
        <end position="615"/>
    </location>
    <ligand>
        <name>NADP(+)</name>
        <dbReference type="ChEBI" id="CHEBI:58349"/>
    </ligand>
</feature>
<keyword evidence="2 10" id="KW-0288">FMN</keyword>
<feature type="binding site" evidence="10">
    <location>
        <begin position="482"/>
        <end position="484"/>
    </location>
    <ligand>
        <name>FAD</name>
        <dbReference type="ChEBI" id="CHEBI:57692"/>
    </ligand>
</feature>
<dbReference type="InterPro" id="IPR017938">
    <property type="entry name" value="Riboflavin_synthase-like_b-brl"/>
</dbReference>
<dbReference type="PIRSF" id="PIRSF000208">
    <property type="entry name" value="P450R"/>
    <property type="match status" value="1"/>
</dbReference>
<dbReference type="Gene3D" id="2.40.30.10">
    <property type="entry name" value="Translation factors"/>
    <property type="match status" value="1"/>
</dbReference>
<feature type="domain" description="FAD-binding FR-type" evidence="13">
    <location>
        <begin position="289"/>
        <end position="530"/>
    </location>
</feature>
<keyword evidence="15" id="KW-1185">Reference proteome</keyword>
<comment type="similarity">
    <text evidence="10">Belongs to the NADPH--cytochrome P450 reductase family.</text>
</comment>
<dbReference type="EC" id="1.6.2.4" evidence="10 11"/>
<dbReference type="Pfam" id="PF00175">
    <property type="entry name" value="NAD_binding_1"/>
    <property type="match status" value="1"/>
</dbReference>
<feature type="binding site" evidence="10">
    <location>
        <begin position="95"/>
        <end position="100"/>
    </location>
    <ligand>
        <name>FMN</name>
        <dbReference type="ChEBI" id="CHEBI:58210"/>
    </ligand>
</feature>
<dbReference type="InterPro" id="IPR001433">
    <property type="entry name" value="OxRdtase_FAD/NAD-bd"/>
</dbReference>
<feature type="binding site" evidence="10">
    <location>
        <position position="544"/>
    </location>
    <ligand>
        <name>NADP(+)</name>
        <dbReference type="ChEBI" id="CHEBI:58349"/>
    </ligand>
</feature>
<evidence type="ECO:0000256" key="5">
    <source>
        <dbReference type="ARBA" id="ARBA00022827"/>
    </source>
</evidence>
<proteinExistence type="inferred from homology"/>
<dbReference type="Gene3D" id="1.20.990.10">
    <property type="entry name" value="NADPH-cytochrome p450 Reductase, Chain A, domain 3"/>
    <property type="match status" value="1"/>
</dbReference>
<dbReference type="GO" id="GO:0050660">
    <property type="term" value="F:flavin adenine dinucleotide binding"/>
    <property type="evidence" value="ECO:0007669"/>
    <property type="project" value="UniProtKB-UniRule"/>
</dbReference>
<keyword evidence="9 10" id="KW-0472">Membrane</keyword>
<keyword evidence="5 10" id="KW-0274">FAD</keyword>
<evidence type="ECO:0000256" key="11">
    <source>
        <dbReference type="PIRNR" id="PIRNR000208"/>
    </source>
</evidence>
<accession>A0A9Q1HF52</accession>
<dbReference type="FunFam" id="3.40.50.80:FF:000001">
    <property type="entry name" value="NADPH--cytochrome P450 reductase 1"/>
    <property type="match status" value="1"/>
</dbReference>
<dbReference type="SUPFAM" id="SSF63380">
    <property type="entry name" value="Riboflavin synthase domain-like"/>
    <property type="match status" value="1"/>
</dbReference>
<feature type="domain" description="Flavodoxin-like" evidence="12">
    <location>
        <begin position="89"/>
        <end position="233"/>
    </location>
</feature>
<evidence type="ECO:0000313" key="15">
    <source>
        <dbReference type="Proteomes" id="UP001152320"/>
    </source>
</evidence>
<dbReference type="GO" id="GO:0009725">
    <property type="term" value="P:response to hormone"/>
    <property type="evidence" value="ECO:0007669"/>
    <property type="project" value="TreeGrafter"/>
</dbReference>
<dbReference type="EMBL" id="JAIZAY010000004">
    <property type="protein sequence ID" value="KAJ8042826.1"/>
    <property type="molecule type" value="Genomic_DNA"/>
</dbReference>
<evidence type="ECO:0000256" key="1">
    <source>
        <dbReference type="ARBA" id="ARBA00022630"/>
    </source>
</evidence>
<dbReference type="InterPro" id="IPR039261">
    <property type="entry name" value="FNR_nucleotide-bd"/>
</dbReference>
<feature type="binding site" evidence="10">
    <location>
        <position position="685"/>
    </location>
    <ligand>
        <name>FAD</name>
        <dbReference type="ChEBI" id="CHEBI:57692"/>
    </ligand>
</feature>
<dbReference type="InterPro" id="IPR001094">
    <property type="entry name" value="Flavdoxin-like"/>
</dbReference>
<dbReference type="GO" id="GO:0005789">
    <property type="term" value="C:endoplasmic reticulum membrane"/>
    <property type="evidence" value="ECO:0007669"/>
    <property type="project" value="UniProtKB-SubCell"/>
</dbReference>
<dbReference type="InterPro" id="IPR029039">
    <property type="entry name" value="Flavoprotein-like_sf"/>
</dbReference>
<evidence type="ECO:0000256" key="7">
    <source>
        <dbReference type="ARBA" id="ARBA00022989"/>
    </source>
</evidence>
<dbReference type="GO" id="GO:0010181">
    <property type="term" value="F:FMN binding"/>
    <property type="evidence" value="ECO:0007669"/>
    <property type="project" value="UniProtKB-UniRule"/>
</dbReference>
<evidence type="ECO:0000256" key="9">
    <source>
        <dbReference type="ARBA" id="ARBA00023136"/>
    </source>
</evidence>
<comment type="catalytic activity">
    <reaction evidence="10 11">
        <text>2 oxidized [cytochrome P450] + NADPH = 2 reduced [cytochrome P450] + NADP(+) + H(+)</text>
        <dbReference type="Rhea" id="RHEA:24040"/>
        <dbReference type="Rhea" id="RHEA-COMP:14627"/>
        <dbReference type="Rhea" id="RHEA-COMP:14628"/>
        <dbReference type="ChEBI" id="CHEBI:15378"/>
        <dbReference type="ChEBI" id="CHEBI:55376"/>
        <dbReference type="ChEBI" id="CHEBI:57783"/>
        <dbReference type="ChEBI" id="CHEBI:58349"/>
        <dbReference type="ChEBI" id="CHEBI:60344"/>
        <dbReference type="EC" id="1.6.2.4"/>
    </reaction>
</comment>
<sequence>MNILGVSADTAASEAISEEMGTEPLIGTMDIFLLGISLGIGVYWFFIRGRNDSSSHVDLPVLNMTSTSNAVSSGSSSLIDKMKSSGRNVVVFYGSQTGTAEEFAGRLAKDCQRYRMKGIAFDPEECEMEELSQLSEIENSLAIFCMATYGEGDPTDNSQEFYEWLQEGAADLAGVKYAVFGLGNKTYEHYNEMGKYVDKRLEELGAERIFELGLGDDDANIEEDFVTWREKFWPAVCEHFGVESTGDESSIRQYSPIFHGDELPKEKIFTGEAARLGSFITQKPPFDARNPFLAPIQVNRELHKGGDRSCMHIEFNITNSRLRYEAGDHVAVYPMNDQTLVERIGEILEVDLDTVFSLKNVDEEASKKHPFPCPTTYRTALSFYVDITSNPRTNVLKDIMEYATDPKHKEHLQLLSSSSPEGRHEYNDWVIKDNRNIVAVLEDMSSCKPPLDHLLELLPRLQARYYSISSSPKMYPNSIHITAVLVEYKTPVGRHAKGVATSWLKEKIPNGPDNVPRVPIYVRKSQFRLPFRSSTPVIMVGPGTGLAPFRGFIQERHHAKEEGKTMGDTILFFGCRKKDEDFIYEDELNGYLDDKTLSRMFVAFSRDQEKKVYVQHLMEDQKETIWEVLEKGGHIYVCGDARNMAPDVQKMLHTIIIEKGGKTEAEAQDYIKKMQTKGRYACDVWS</sequence>
<feature type="binding site" evidence="10">
    <location>
        <begin position="464"/>
        <end position="467"/>
    </location>
    <ligand>
        <name>FAD</name>
        <dbReference type="ChEBI" id="CHEBI:57692"/>
    </ligand>
</feature>
<dbReference type="AlphaFoldDB" id="A0A9Q1HF52"/>
<dbReference type="GO" id="GO:0050661">
    <property type="term" value="F:NADP binding"/>
    <property type="evidence" value="ECO:0007669"/>
    <property type="project" value="UniProtKB-UniRule"/>
</dbReference>
<name>A0A9Q1HF52_HOLLE</name>
<evidence type="ECO:0000256" key="3">
    <source>
        <dbReference type="ARBA" id="ARBA00022692"/>
    </source>
</evidence>
<organism evidence="14 15">
    <name type="scientific">Holothuria leucospilota</name>
    <name type="common">Black long sea cucumber</name>
    <name type="synonym">Mertensiothuria leucospilota</name>
    <dbReference type="NCBI Taxonomy" id="206669"/>
    <lineage>
        <taxon>Eukaryota</taxon>
        <taxon>Metazoa</taxon>
        <taxon>Echinodermata</taxon>
        <taxon>Eleutherozoa</taxon>
        <taxon>Echinozoa</taxon>
        <taxon>Holothuroidea</taxon>
        <taxon>Aspidochirotacea</taxon>
        <taxon>Aspidochirotida</taxon>
        <taxon>Holothuriidae</taxon>
        <taxon>Holothuria</taxon>
    </lineage>
</organism>
<dbReference type="Pfam" id="PF00258">
    <property type="entry name" value="Flavodoxin_1"/>
    <property type="match status" value="1"/>
</dbReference>
<keyword evidence="7 10" id="KW-1133">Transmembrane helix</keyword>
<comment type="similarity">
    <text evidence="10 11">In the C-terminal section; belongs to the flavoprotein pyridine nucleotide cytochrome reductase family.</text>
</comment>
<dbReference type="Gene3D" id="3.40.50.80">
    <property type="entry name" value="Nucleotide-binding domain of ferredoxin-NADP reductase (FNR) module"/>
    <property type="match status" value="1"/>
</dbReference>
<feature type="binding site" evidence="10">
    <location>
        <position position="647"/>
    </location>
    <ligand>
        <name>NADP(+)</name>
        <dbReference type="ChEBI" id="CHEBI:58349"/>
    </ligand>
</feature>
<dbReference type="InterPro" id="IPR017927">
    <property type="entry name" value="FAD-bd_FR_type"/>
</dbReference>
<keyword evidence="8 10" id="KW-0560">Oxidoreductase</keyword>
<dbReference type="PANTHER" id="PTHR19384:SF17">
    <property type="entry name" value="NADPH--CYTOCHROME P450 REDUCTASE"/>
    <property type="match status" value="1"/>
</dbReference>
<gene>
    <name evidence="14" type="ORF">HOLleu_09686</name>
</gene>
<feature type="binding site" evidence="10">
    <location>
        <begin position="147"/>
        <end position="150"/>
    </location>
    <ligand>
        <name>FMN</name>
        <dbReference type="ChEBI" id="CHEBI:58210"/>
    </ligand>
</feature>
<dbReference type="FunFam" id="1.20.990.10:FF:000001">
    <property type="entry name" value="NADPH--cytochrome P450 reductase"/>
    <property type="match status" value="1"/>
</dbReference>
<dbReference type="Proteomes" id="UP001152320">
    <property type="component" value="Chromosome 4"/>
</dbReference>
<evidence type="ECO:0000313" key="14">
    <source>
        <dbReference type="EMBL" id="KAJ8042826.1"/>
    </source>
</evidence>
<dbReference type="InterPro" id="IPR003097">
    <property type="entry name" value="CysJ-like_FAD-binding"/>
</dbReference>
<dbReference type="SUPFAM" id="SSF52218">
    <property type="entry name" value="Flavoproteins"/>
    <property type="match status" value="1"/>
</dbReference>
<dbReference type="GO" id="GO:0005829">
    <property type="term" value="C:cytosol"/>
    <property type="evidence" value="ECO:0007669"/>
    <property type="project" value="TreeGrafter"/>
</dbReference>
<evidence type="ECO:0000256" key="8">
    <source>
        <dbReference type="ARBA" id="ARBA00023002"/>
    </source>
</evidence>
<keyword evidence="6 10" id="KW-0521">NADP</keyword>
<protein>
    <recommendedName>
        <fullName evidence="10 11">NADPH--cytochrome P450 reductase</fullName>
        <shortName evidence="10">CPR</shortName>
        <shortName evidence="10">P450R</shortName>
        <ecNumber evidence="10 11">1.6.2.4</ecNumber>
    </recommendedName>
</protein>
<feature type="binding site" evidence="10">
    <location>
        <position position="217"/>
    </location>
    <ligand>
        <name>FMN</name>
        <dbReference type="ChEBI" id="CHEBI:58210"/>
    </ligand>
</feature>
<dbReference type="PROSITE" id="PS51384">
    <property type="entry name" value="FAD_FR"/>
    <property type="match status" value="1"/>
</dbReference>
<dbReference type="InterPro" id="IPR001709">
    <property type="entry name" value="Flavoprot_Pyr_Nucl_cyt_Rdtase"/>
</dbReference>
<dbReference type="InterPro" id="IPR023173">
    <property type="entry name" value="NADPH_Cyt_P450_Rdtase_alpha"/>
</dbReference>
<dbReference type="PRINTS" id="PR00371">
    <property type="entry name" value="FPNCR"/>
</dbReference>
<feature type="binding site" evidence="10">
    <location>
        <position position="488"/>
    </location>
    <ligand>
        <name>FAD</name>
        <dbReference type="ChEBI" id="CHEBI:57692"/>
    </ligand>
</feature>
<dbReference type="OrthoDB" id="1856718at2759"/>
<dbReference type="FunFam" id="3.40.50.360:FF:000009">
    <property type="entry name" value="NADPH--cytochrome P450 reductase"/>
    <property type="match status" value="1"/>
</dbReference>
<comment type="caution">
    <text evidence="14">The sequence shown here is derived from an EMBL/GenBank/DDBJ whole genome shotgun (WGS) entry which is preliminary data.</text>
</comment>
<dbReference type="HAMAP" id="MF_03212">
    <property type="entry name" value="NCPR"/>
    <property type="match status" value="1"/>
</dbReference>
<evidence type="ECO:0000256" key="10">
    <source>
        <dbReference type="HAMAP-Rule" id="MF_03212"/>
    </source>
</evidence>
<comment type="subcellular location">
    <subcellularLocation>
        <location evidence="10">Endoplasmic reticulum membrane</location>
        <topology evidence="10">Single-pass membrane protein</topology>
        <orientation evidence="10">Cytoplasmic side</orientation>
    </subcellularLocation>
</comment>
<dbReference type="Gene3D" id="3.40.50.360">
    <property type="match status" value="1"/>
</dbReference>
<comment type="cofactor">
    <cofactor evidence="10">
        <name>FAD</name>
        <dbReference type="ChEBI" id="CHEBI:57692"/>
    </cofactor>
    <text evidence="10">Binds 1 FAD per monomer.</text>
</comment>
<feature type="binding site" evidence="10">
    <location>
        <begin position="605"/>
        <end position="606"/>
    </location>
    <ligand>
        <name>NADP(+)</name>
        <dbReference type="ChEBI" id="CHEBI:58349"/>
    </ligand>
</feature>
<feature type="binding site" evidence="10">
    <location>
        <position position="308"/>
    </location>
    <ligand>
        <name>NADP(+)</name>
        <dbReference type="ChEBI" id="CHEBI:58349"/>
    </ligand>
</feature>
<dbReference type="PROSITE" id="PS50902">
    <property type="entry name" value="FLAVODOXIN_LIKE"/>
    <property type="match status" value="1"/>
</dbReference>
<dbReference type="PANTHER" id="PTHR19384">
    <property type="entry name" value="NITRIC OXIDE SYNTHASE-RELATED"/>
    <property type="match status" value="1"/>
</dbReference>
<dbReference type="PRINTS" id="PR00369">
    <property type="entry name" value="FLAVODOXIN"/>
</dbReference>
<dbReference type="InterPro" id="IPR008254">
    <property type="entry name" value="Flavodoxin/NO_synth"/>
</dbReference>
<feature type="binding site" evidence="10">
    <location>
        <begin position="498"/>
        <end position="501"/>
    </location>
    <ligand>
        <name>FAD</name>
        <dbReference type="ChEBI" id="CHEBI:57692"/>
    </ligand>
</feature>
<comment type="function">
    <text evidence="10">This enzyme is required for electron transfer from NADP to cytochrome P450 in microsomes. It can also provide electron transfer to heme oxygenase and cytochrome B5.</text>
</comment>
<comment type="cofactor">
    <cofactor evidence="10">
        <name>FMN</name>
        <dbReference type="ChEBI" id="CHEBI:58210"/>
    </cofactor>
    <text evidence="10">Binds 1 FMN per monomer.</text>
</comment>
<keyword evidence="4 10" id="KW-0256">Endoplasmic reticulum</keyword>
<dbReference type="Pfam" id="PF00667">
    <property type="entry name" value="FAD_binding_1"/>
    <property type="match status" value="1"/>
</dbReference>
<keyword evidence="1 10" id="KW-0285">Flavoprotein</keyword>
<evidence type="ECO:0000259" key="12">
    <source>
        <dbReference type="PROSITE" id="PS50902"/>
    </source>
</evidence>
<reference evidence="14" key="1">
    <citation type="submission" date="2021-10" db="EMBL/GenBank/DDBJ databases">
        <title>Tropical sea cucumber genome reveals ecological adaptation and Cuvierian tubules defense mechanism.</title>
        <authorList>
            <person name="Chen T."/>
        </authorList>
    </citation>
    <scope>NUCLEOTIDE SEQUENCE</scope>
    <source>
        <strain evidence="14">Nanhai2018</strain>
        <tissue evidence="14">Muscle</tissue>
    </source>
</reference>
<feature type="transmembrane region" description="Helical" evidence="10">
    <location>
        <begin position="25"/>
        <end position="46"/>
    </location>
</feature>
<comment type="caution">
    <text evidence="10">Lacks conserved residue(s) required for the propagation of feature annotation.</text>
</comment>
<dbReference type="CDD" id="cd06204">
    <property type="entry name" value="CYPOR"/>
    <property type="match status" value="1"/>
</dbReference>
<evidence type="ECO:0000256" key="2">
    <source>
        <dbReference type="ARBA" id="ARBA00022643"/>
    </source>
</evidence>
<feature type="binding site" evidence="10">
    <location>
        <begin position="182"/>
        <end position="191"/>
    </location>
    <ligand>
        <name>FMN</name>
        <dbReference type="ChEBI" id="CHEBI:58210"/>
    </ligand>
</feature>
<comment type="similarity">
    <text evidence="10">In the N-terminal section; belongs to the flavodoxin family.</text>
</comment>
<dbReference type="GO" id="GO:0003958">
    <property type="term" value="F:NADPH-hemoprotein reductase activity"/>
    <property type="evidence" value="ECO:0007669"/>
    <property type="project" value="UniProtKB-UniRule"/>
</dbReference>
<keyword evidence="3 10" id="KW-0812">Transmembrane</keyword>